<dbReference type="InterPro" id="IPR029442">
    <property type="entry name" value="GyrI-like"/>
</dbReference>
<name>A0A211Z2J0_9PROT</name>
<gene>
    <name evidence="5" type="ORF">BWR60_32320</name>
</gene>
<protein>
    <submittedName>
        <fullName evidence="5">AraC family transcriptional regulator</fullName>
    </submittedName>
</protein>
<keyword evidence="3" id="KW-0804">Transcription</keyword>
<dbReference type="InterPro" id="IPR009057">
    <property type="entry name" value="Homeodomain-like_sf"/>
</dbReference>
<dbReference type="InterPro" id="IPR018062">
    <property type="entry name" value="HTH_AraC-typ_CS"/>
</dbReference>
<dbReference type="RefSeq" id="WP_088156809.1">
    <property type="nucleotide sequence ID" value="NZ_NHON01000118.1"/>
</dbReference>
<dbReference type="PANTHER" id="PTHR40055">
    <property type="entry name" value="TRANSCRIPTIONAL REGULATOR YGIV-RELATED"/>
    <property type="match status" value="1"/>
</dbReference>
<proteinExistence type="predicted"/>
<dbReference type="InterPro" id="IPR010499">
    <property type="entry name" value="AraC_E-bd"/>
</dbReference>
<dbReference type="SMART" id="SM00342">
    <property type="entry name" value="HTH_ARAC"/>
    <property type="match status" value="1"/>
</dbReference>
<dbReference type="InterPro" id="IPR011256">
    <property type="entry name" value="Reg_factor_effector_dom_sf"/>
</dbReference>
<dbReference type="EMBL" id="NHON01000118">
    <property type="protein sequence ID" value="OWJ59468.1"/>
    <property type="molecule type" value="Genomic_DNA"/>
</dbReference>
<dbReference type="Gene3D" id="3.20.80.10">
    <property type="entry name" value="Regulatory factor, effector binding domain"/>
    <property type="match status" value="1"/>
</dbReference>
<dbReference type="InterPro" id="IPR020449">
    <property type="entry name" value="Tscrpt_reg_AraC-type_HTH"/>
</dbReference>
<keyword evidence="6" id="KW-1185">Reference proteome</keyword>
<evidence type="ECO:0000256" key="2">
    <source>
        <dbReference type="ARBA" id="ARBA00023125"/>
    </source>
</evidence>
<organism evidence="5 6">
    <name type="scientific">Inquilinus limosus</name>
    <dbReference type="NCBI Taxonomy" id="171674"/>
    <lineage>
        <taxon>Bacteria</taxon>
        <taxon>Pseudomonadati</taxon>
        <taxon>Pseudomonadota</taxon>
        <taxon>Alphaproteobacteria</taxon>
        <taxon>Rhodospirillales</taxon>
        <taxon>Rhodospirillaceae</taxon>
        <taxon>Inquilinus</taxon>
    </lineage>
</organism>
<dbReference type="OrthoDB" id="5295469at2"/>
<dbReference type="SUPFAM" id="SSF55136">
    <property type="entry name" value="Probable bacterial effector-binding domain"/>
    <property type="match status" value="1"/>
</dbReference>
<evidence type="ECO:0000313" key="6">
    <source>
        <dbReference type="Proteomes" id="UP000196655"/>
    </source>
</evidence>
<dbReference type="GO" id="GO:0003700">
    <property type="term" value="F:DNA-binding transcription factor activity"/>
    <property type="evidence" value="ECO:0007669"/>
    <property type="project" value="InterPro"/>
</dbReference>
<keyword evidence="1" id="KW-0805">Transcription regulation</keyword>
<dbReference type="Pfam" id="PF06445">
    <property type="entry name" value="GyrI-like"/>
    <property type="match status" value="1"/>
</dbReference>
<dbReference type="InterPro" id="IPR050908">
    <property type="entry name" value="SmbC-like"/>
</dbReference>
<dbReference type="InterPro" id="IPR018060">
    <property type="entry name" value="HTH_AraC"/>
</dbReference>
<accession>A0A211Z2J0</accession>
<dbReference type="SMART" id="SM00871">
    <property type="entry name" value="AraC_E_bind"/>
    <property type="match status" value="1"/>
</dbReference>
<dbReference type="Proteomes" id="UP000196655">
    <property type="component" value="Unassembled WGS sequence"/>
</dbReference>
<sequence>MPKDATLDRHLARIQRVIDHIVAHLDDPIDLDQLAGVACFSPYHFHRAYRYLLGETVADTVRRLRLHRAAGTLLDSETAVARIAQRAGYGSAAAFSRAFAERYGRPPAAYRGTRRSFPFDSPEGETAMPDVTYRTLAPIRVAAVRHVGPYMEVGRSFDILMSWARARQLLRPGARSLGIYYDDPAAVAPADLRSDACLEIPEGVAGESEVVLRTVAGGPHAVLRHTGPYAELERSYAWLYRTWLPTSGAEPAETPIFEEYLNDPRSTPPAELITDIHLPIRTIPEGRG</sequence>
<evidence type="ECO:0000256" key="3">
    <source>
        <dbReference type="ARBA" id="ARBA00023163"/>
    </source>
</evidence>
<feature type="domain" description="HTH araC/xylS-type" evidence="4">
    <location>
        <begin position="15"/>
        <end position="113"/>
    </location>
</feature>
<keyword evidence="2" id="KW-0238">DNA-binding</keyword>
<dbReference type="PROSITE" id="PS00041">
    <property type="entry name" value="HTH_ARAC_FAMILY_1"/>
    <property type="match status" value="1"/>
</dbReference>
<dbReference type="SUPFAM" id="SSF46689">
    <property type="entry name" value="Homeodomain-like"/>
    <property type="match status" value="2"/>
</dbReference>
<dbReference type="Gene3D" id="1.10.10.60">
    <property type="entry name" value="Homeodomain-like"/>
    <property type="match status" value="1"/>
</dbReference>
<dbReference type="Pfam" id="PF12833">
    <property type="entry name" value="HTH_18"/>
    <property type="match status" value="1"/>
</dbReference>
<comment type="caution">
    <text evidence="5">The sequence shown here is derived from an EMBL/GenBank/DDBJ whole genome shotgun (WGS) entry which is preliminary data.</text>
</comment>
<evidence type="ECO:0000256" key="1">
    <source>
        <dbReference type="ARBA" id="ARBA00023015"/>
    </source>
</evidence>
<dbReference type="PRINTS" id="PR00032">
    <property type="entry name" value="HTHARAC"/>
</dbReference>
<evidence type="ECO:0000313" key="5">
    <source>
        <dbReference type="EMBL" id="OWJ59468.1"/>
    </source>
</evidence>
<dbReference type="PROSITE" id="PS01124">
    <property type="entry name" value="HTH_ARAC_FAMILY_2"/>
    <property type="match status" value="1"/>
</dbReference>
<dbReference type="AlphaFoldDB" id="A0A211Z2J0"/>
<evidence type="ECO:0000259" key="4">
    <source>
        <dbReference type="PROSITE" id="PS01124"/>
    </source>
</evidence>
<reference evidence="6" key="1">
    <citation type="submission" date="2017-05" db="EMBL/GenBank/DDBJ databases">
        <authorList>
            <person name="Macchi M."/>
            <person name="Festa S."/>
            <person name="Coppotelli B.M."/>
            <person name="Morelli I.S."/>
        </authorList>
    </citation>
    <scope>NUCLEOTIDE SEQUENCE [LARGE SCALE GENOMIC DNA]</scope>
    <source>
        <strain evidence="6">I</strain>
    </source>
</reference>
<dbReference type="STRING" id="1122125.GCA_000423185_03082"/>
<dbReference type="GO" id="GO:0043565">
    <property type="term" value="F:sequence-specific DNA binding"/>
    <property type="evidence" value="ECO:0007669"/>
    <property type="project" value="InterPro"/>
</dbReference>
<dbReference type="PANTHER" id="PTHR40055:SF1">
    <property type="entry name" value="TRANSCRIPTIONAL REGULATOR YGIV-RELATED"/>
    <property type="match status" value="1"/>
</dbReference>